<feature type="transmembrane region" description="Helical" evidence="1">
    <location>
        <begin position="76"/>
        <end position="96"/>
    </location>
</feature>
<organism evidence="2 3">
    <name type="scientific">Thalassotalea fonticola</name>
    <dbReference type="NCBI Taxonomy" id="3065649"/>
    <lineage>
        <taxon>Bacteria</taxon>
        <taxon>Pseudomonadati</taxon>
        <taxon>Pseudomonadota</taxon>
        <taxon>Gammaproteobacteria</taxon>
        <taxon>Alteromonadales</taxon>
        <taxon>Colwelliaceae</taxon>
        <taxon>Thalassotalea</taxon>
    </lineage>
</organism>
<feature type="transmembrane region" description="Helical" evidence="1">
    <location>
        <begin position="232"/>
        <end position="249"/>
    </location>
</feature>
<feature type="transmembrane region" description="Helical" evidence="1">
    <location>
        <begin position="294"/>
        <end position="317"/>
    </location>
</feature>
<protein>
    <submittedName>
        <fullName evidence="2">NnrS family protein</fullName>
    </submittedName>
</protein>
<accession>A0ABZ0GT88</accession>
<feature type="transmembrane region" description="Helical" evidence="1">
    <location>
        <begin position="354"/>
        <end position="375"/>
    </location>
</feature>
<feature type="transmembrane region" description="Helical" evidence="1">
    <location>
        <begin position="323"/>
        <end position="342"/>
    </location>
</feature>
<proteinExistence type="predicted"/>
<evidence type="ECO:0000313" key="3">
    <source>
        <dbReference type="Proteomes" id="UP001301442"/>
    </source>
</evidence>
<dbReference type="RefSeq" id="WP_348397416.1">
    <property type="nucleotide sequence ID" value="NZ_CP136600.1"/>
</dbReference>
<name>A0ABZ0GT88_9GAMM</name>
<keyword evidence="3" id="KW-1185">Reference proteome</keyword>
<dbReference type="Proteomes" id="UP001301442">
    <property type="component" value="Chromosome"/>
</dbReference>
<keyword evidence="1" id="KW-1133">Transmembrane helix</keyword>
<feature type="transmembrane region" description="Helical" evidence="1">
    <location>
        <begin position="132"/>
        <end position="155"/>
    </location>
</feature>
<feature type="transmembrane region" description="Helical" evidence="1">
    <location>
        <begin position="381"/>
        <end position="403"/>
    </location>
</feature>
<evidence type="ECO:0000313" key="2">
    <source>
        <dbReference type="EMBL" id="WOH38647.1"/>
    </source>
</evidence>
<dbReference type="Pfam" id="PF05940">
    <property type="entry name" value="NnrS"/>
    <property type="match status" value="1"/>
</dbReference>
<reference evidence="2 3" key="1">
    <citation type="submission" date="2023-09" db="EMBL/GenBank/DDBJ databases">
        <authorList>
            <person name="Qi X."/>
        </authorList>
    </citation>
    <scope>NUCLEOTIDE SEQUENCE [LARGE SCALE GENOMIC DNA]</scope>
    <source>
        <strain evidence="2 3">S1-1</strain>
    </source>
</reference>
<evidence type="ECO:0000256" key="1">
    <source>
        <dbReference type="SAM" id="Phobius"/>
    </source>
</evidence>
<keyword evidence="1" id="KW-0472">Membrane</keyword>
<sequence length="411" mass="45433">MISITDPDITHLQNDVESEHSMSKRFSQHSFFDLAFRSFFVSAAAVSIVSLTLWLGYLNGFSIIFSNGLTPTVWHIHEMLFGFAATVAAGFLLTAVQTWTGRESIKGGAVILLLCLWLLVRVSLFIDESFYIYSAVILQTLWWLVVIATFSSLVLKAKNRRNYLFIALLSVLMCLNIGVLVLDLQGRTDLALHFSRTAVLMFGLLMGVLGGRVIPFFTNSATQIGKINSPEFLTPLLFTTSILGILVFFTGQFIALPFTPAALMISAGLLHMFRLSYWHSAATIKVSLLWSLHLSYLSLAIGLLLLGASYLTSVILFSDALHMITIGAMGLMILAMMSRVSLGHTGRKLQPHKLVSVSFVFMFCAAVARVLLPMFEQIQLAWNLSAILWIAAGFIFLSIYIPILSSAKLSK</sequence>
<feature type="transmembrane region" description="Helical" evidence="1">
    <location>
        <begin position="255"/>
        <end position="273"/>
    </location>
</feature>
<keyword evidence="1" id="KW-0812">Transmembrane</keyword>
<dbReference type="InterPro" id="IPR010266">
    <property type="entry name" value="NnrS"/>
</dbReference>
<feature type="transmembrane region" description="Helical" evidence="1">
    <location>
        <begin position="162"/>
        <end position="182"/>
    </location>
</feature>
<feature type="transmembrane region" description="Helical" evidence="1">
    <location>
        <begin position="108"/>
        <end position="126"/>
    </location>
</feature>
<feature type="transmembrane region" description="Helical" evidence="1">
    <location>
        <begin position="194"/>
        <end position="211"/>
    </location>
</feature>
<feature type="transmembrane region" description="Helical" evidence="1">
    <location>
        <begin position="34"/>
        <end position="56"/>
    </location>
</feature>
<gene>
    <name evidence="2" type="ORF">RI844_05350</name>
</gene>
<dbReference type="EMBL" id="CP136600">
    <property type="protein sequence ID" value="WOH38647.1"/>
    <property type="molecule type" value="Genomic_DNA"/>
</dbReference>